<evidence type="ECO:0000313" key="2">
    <source>
        <dbReference type="Proteomes" id="UP001347796"/>
    </source>
</evidence>
<dbReference type="EMBL" id="JAZGQO010000002">
    <property type="protein sequence ID" value="KAK6189799.1"/>
    <property type="molecule type" value="Genomic_DNA"/>
</dbReference>
<proteinExistence type="predicted"/>
<reference evidence="1 2" key="1">
    <citation type="submission" date="2024-01" db="EMBL/GenBank/DDBJ databases">
        <title>The genome of the rayed Mediterranean limpet Patella caerulea (Linnaeus, 1758).</title>
        <authorList>
            <person name="Anh-Thu Weber A."/>
            <person name="Halstead-Nussloch G."/>
        </authorList>
    </citation>
    <scope>NUCLEOTIDE SEQUENCE [LARGE SCALE GENOMIC DNA]</scope>
    <source>
        <strain evidence="1">AATW-2023a</strain>
        <tissue evidence="1">Whole specimen</tissue>
    </source>
</reference>
<dbReference type="InterPro" id="IPR011029">
    <property type="entry name" value="DEATH-like_dom_sf"/>
</dbReference>
<gene>
    <name evidence="1" type="ORF">SNE40_001791</name>
</gene>
<organism evidence="1 2">
    <name type="scientific">Patella caerulea</name>
    <name type="common">Rayed Mediterranean limpet</name>
    <dbReference type="NCBI Taxonomy" id="87958"/>
    <lineage>
        <taxon>Eukaryota</taxon>
        <taxon>Metazoa</taxon>
        <taxon>Spiralia</taxon>
        <taxon>Lophotrochozoa</taxon>
        <taxon>Mollusca</taxon>
        <taxon>Gastropoda</taxon>
        <taxon>Patellogastropoda</taxon>
        <taxon>Patelloidea</taxon>
        <taxon>Patellidae</taxon>
        <taxon>Patella</taxon>
    </lineage>
</organism>
<comment type="caution">
    <text evidence="1">The sequence shown here is derived from an EMBL/GenBank/DDBJ whole genome shotgun (WGS) entry which is preliminary data.</text>
</comment>
<dbReference type="AlphaFoldDB" id="A0AAN8PZ76"/>
<name>A0AAN8PZ76_PATCE</name>
<dbReference type="SUPFAM" id="SSF47986">
    <property type="entry name" value="DEATH domain"/>
    <property type="match status" value="1"/>
</dbReference>
<dbReference type="Proteomes" id="UP001347796">
    <property type="component" value="Unassembled WGS sequence"/>
</dbReference>
<keyword evidence="2" id="KW-1185">Reference proteome</keyword>
<protein>
    <submittedName>
        <fullName evidence="1">Uncharacterized protein</fullName>
    </submittedName>
</protein>
<dbReference type="CDD" id="cd01671">
    <property type="entry name" value="CARD"/>
    <property type="match status" value="1"/>
</dbReference>
<evidence type="ECO:0000313" key="1">
    <source>
        <dbReference type="EMBL" id="KAK6189799.1"/>
    </source>
</evidence>
<accession>A0AAN8PZ76</accession>
<dbReference type="Gene3D" id="1.10.533.10">
    <property type="entry name" value="Death Domain, Fas"/>
    <property type="match status" value="1"/>
</dbReference>
<sequence>MADSLGNDASKPARTVVSMGRMQGGHYDIWRRYCKELKEEIKENVGELVWALFSDNIINDEDKAQTEKRKASEGNQEATKYLIGILFDRGNDVLPRIIQVLKQCGYEHFAAKLDADVKALLNH</sequence>